<dbReference type="OrthoDB" id="570545at2"/>
<keyword evidence="3" id="KW-0808">Transferase</keyword>
<evidence type="ECO:0000259" key="5">
    <source>
        <dbReference type="Pfam" id="PF13439"/>
    </source>
</evidence>
<evidence type="ECO:0000259" key="4">
    <source>
        <dbReference type="Pfam" id="PF00534"/>
    </source>
</evidence>
<dbReference type="InterPro" id="IPR028098">
    <property type="entry name" value="Glyco_trans_4-like_N"/>
</dbReference>
<dbReference type="RefSeq" id="WP_141301985.1">
    <property type="nucleotide sequence ID" value="NZ_BJMN01000059.1"/>
</dbReference>
<dbReference type="PANTHER" id="PTHR12526">
    <property type="entry name" value="GLYCOSYLTRANSFERASE"/>
    <property type="match status" value="1"/>
</dbReference>
<keyword evidence="2" id="KW-0328">Glycosyltransferase</keyword>
<sequence>MTEASPARNVFFVGVDVDSMGGSQRVLHTLAQGMGERGHRVELIGIRPSAEPFPYNTTRAYRHATLYPPSPEPKPPVRTVGDRLSLARRADARRARAAREHARAEMQRRLSSVEDGYIVFGSPWAADWVMPLEWQHLKGIGQYHESFAQARRSANLGLIRRHYPALEQTLVLSQGDAVEFVNQRVPNVRVMPNPLPFYPDESAPLDTRKIGAVGRLDPIKRYDRLIEAFARAREGREGWELHLFGDGPLENELRMKAEDLGVADQVVLRGTVKDMAAAYRELSVVAISSEREGRPMALAEAAACGVPCVSFDVSGGVRELVDDGVTGTLVPPADVPGLAAAFGELMDDAGLRQRYGAAGREHVARLSLPSVLDRWDSVFAEIER</sequence>
<dbReference type="InterPro" id="IPR001296">
    <property type="entry name" value="Glyco_trans_1"/>
</dbReference>
<evidence type="ECO:0000256" key="3">
    <source>
        <dbReference type="ARBA" id="ARBA00022679"/>
    </source>
</evidence>
<dbReference type="Pfam" id="PF00534">
    <property type="entry name" value="Glycos_transf_1"/>
    <property type="match status" value="1"/>
</dbReference>
<dbReference type="Pfam" id="PF13439">
    <property type="entry name" value="Glyco_transf_4"/>
    <property type="match status" value="1"/>
</dbReference>
<comment type="caution">
    <text evidence="6">The sequence shown here is derived from an EMBL/GenBank/DDBJ whole genome shotgun (WGS) entry which is preliminary data.</text>
</comment>
<dbReference type="Proteomes" id="UP000315226">
    <property type="component" value="Unassembled WGS sequence"/>
</dbReference>
<evidence type="ECO:0000313" key="6">
    <source>
        <dbReference type="EMBL" id="GEB61544.1"/>
    </source>
</evidence>
<reference evidence="6 7" key="1">
    <citation type="submission" date="2019-06" db="EMBL/GenBank/DDBJ databases">
        <title>Whole genome shotgun sequence of Streptomyces gardneri NBRC 12865.</title>
        <authorList>
            <person name="Hosoyama A."/>
            <person name="Uohara A."/>
            <person name="Ohji S."/>
            <person name="Ichikawa N."/>
        </authorList>
    </citation>
    <scope>NUCLEOTIDE SEQUENCE [LARGE SCALE GENOMIC DNA]</scope>
    <source>
        <strain evidence="6 7">NBRC 12865</strain>
    </source>
</reference>
<accession>A0A4Y3RW55</accession>
<dbReference type="EMBL" id="BJMN01000059">
    <property type="protein sequence ID" value="GEB61544.1"/>
    <property type="molecule type" value="Genomic_DNA"/>
</dbReference>
<evidence type="ECO:0000256" key="2">
    <source>
        <dbReference type="ARBA" id="ARBA00022676"/>
    </source>
</evidence>
<protein>
    <recommendedName>
        <fullName evidence="1">D-inositol 3-phosphate glycosyltransferase</fullName>
    </recommendedName>
</protein>
<dbReference type="Gene3D" id="3.40.50.2000">
    <property type="entry name" value="Glycogen Phosphorylase B"/>
    <property type="match status" value="2"/>
</dbReference>
<dbReference type="AlphaFoldDB" id="A0A4Y3RW55"/>
<gene>
    <name evidence="6" type="ORF">SGA01_71490</name>
</gene>
<name>A0A4Y3RW55_9ACTN</name>
<proteinExistence type="predicted"/>
<feature type="domain" description="Glycosyltransferase subfamily 4-like N-terminal" evidence="5">
    <location>
        <begin position="20"/>
        <end position="194"/>
    </location>
</feature>
<dbReference type="SUPFAM" id="SSF53756">
    <property type="entry name" value="UDP-Glycosyltransferase/glycogen phosphorylase"/>
    <property type="match status" value="1"/>
</dbReference>
<evidence type="ECO:0000313" key="7">
    <source>
        <dbReference type="Proteomes" id="UP000315226"/>
    </source>
</evidence>
<keyword evidence="7" id="KW-1185">Reference proteome</keyword>
<evidence type="ECO:0000256" key="1">
    <source>
        <dbReference type="ARBA" id="ARBA00021292"/>
    </source>
</evidence>
<organism evidence="6 7">
    <name type="scientific">Streptomyces gardneri</name>
    <dbReference type="NCBI Taxonomy" id="66892"/>
    <lineage>
        <taxon>Bacteria</taxon>
        <taxon>Bacillati</taxon>
        <taxon>Actinomycetota</taxon>
        <taxon>Actinomycetes</taxon>
        <taxon>Kitasatosporales</taxon>
        <taxon>Streptomycetaceae</taxon>
        <taxon>Streptomyces</taxon>
    </lineage>
</organism>
<feature type="domain" description="Glycosyl transferase family 1" evidence="4">
    <location>
        <begin position="203"/>
        <end position="361"/>
    </location>
</feature>